<name>A0ABR3T6B7_9PEZI</name>
<organism evidence="1 2">
    <name type="scientific">Diplodia intermedia</name>
    <dbReference type="NCBI Taxonomy" id="856260"/>
    <lineage>
        <taxon>Eukaryota</taxon>
        <taxon>Fungi</taxon>
        <taxon>Dikarya</taxon>
        <taxon>Ascomycota</taxon>
        <taxon>Pezizomycotina</taxon>
        <taxon>Dothideomycetes</taxon>
        <taxon>Dothideomycetes incertae sedis</taxon>
        <taxon>Botryosphaeriales</taxon>
        <taxon>Botryosphaeriaceae</taxon>
        <taxon>Diplodia</taxon>
    </lineage>
</organism>
<comment type="caution">
    <text evidence="1">The sequence shown here is derived from an EMBL/GenBank/DDBJ whole genome shotgun (WGS) entry which is preliminary data.</text>
</comment>
<dbReference type="EMBL" id="JAKEKT020000122">
    <property type="protein sequence ID" value="KAL1635037.1"/>
    <property type="molecule type" value="Genomic_DNA"/>
</dbReference>
<dbReference type="Proteomes" id="UP001521184">
    <property type="component" value="Unassembled WGS sequence"/>
</dbReference>
<gene>
    <name evidence="1" type="ORF">SLS58_010432</name>
</gene>
<evidence type="ECO:0000313" key="1">
    <source>
        <dbReference type="EMBL" id="KAL1635037.1"/>
    </source>
</evidence>
<protein>
    <submittedName>
        <fullName evidence="1">Uncharacterized protein</fullName>
    </submittedName>
</protein>
<reference evidence="1 2" key="1">
    <citation type="journal article" date="2023" name="Plant Dis.">
        <title>First Report of Diplodia intermedia Causing Canker and Dieback Diseases on Apple Trees in Canada.</title>
        <authorList>
            <person name="Ellouze W."/>
            <person name="Ilyukhin E."/>
            <person name="Sulman M."/>
            <person name="Ali S."/>
        </authorList>
    </citation>
    <scope>NUCLEOTIDE SEQUENCE [LARGE SCALE GENOMIC DNA]</scope>
    <source>
        <strain evidence="1 2">M45-28</strain>
    </source>
</reference>
<accession>A0ABR3T6B7</accession>
<keyword evidence="2" id="KW-1185">Reference proteome</keyword>
<evidence type="ECO:0000313" key="2">
    <source>
        <dbReference type="Proteomes" id="UP001521184"/>
    </source>
</evidence>
<proteinExistence type="predicted"/>
<sequence>MDFTWTIAELMRPTGEMFSIQLGIDLRNIAPLDWDPEYFKNISQPNTIVEPKRPYGGYGIFNAVRFQDKFYPLYATLLVEMREGIAYRVGIGRVHIDAFHAANPIRGEVRLG</sequence>